<organism evidence="1 2">
    <name type="scientific">Papaver atlanticum</name>
    <dbReference type="NCBI Taxonomy" id="357466"/>
    <lineage>
        <taxon>Eukaryota</taxon>
        <taxon>Viridiplantae</taxon>
        <taxon>Streptophyta</taxon>
        <taxon>Embryophyta</taxon>
        <taxon>Tracheophyta</taxon>
        <taxon>Spermatophyta</taxon>
        <taxon>Magnoliopsida</taxon>
        <taxon>Ranunculales</taxon>
        <taxon>Papaveraceae</taxon>
        <taxon>Papaveroideae</taxon>
        <taxon>Papaver</taxon>
    </lineage>
</organism>
<sequence length="58" mass="6464">DTNIILDNPQMISIPPQPHDDPYDMFNDYIIDTPVDPCLNQAAGINSEILLSAHTNNQ</sequence>
<evidence type="ECO:0000313" key="1">
    <source>
        <dbReference type="EMBL" id="KAI3857438.1"/>
    </source>
</evidence>
<feature type="non-terminal residue" evidence="1">
    <location>
        <position position="58"/>
    </location>
</feature>
<dbReference type="AlphaFoldDB" id="A0AAD4S2Y8"/>
<feature type="non-terminal residue" evidence="1">
    <location>
        <position position="1"/>
    </location>
</feature>
<reference evidence="1" key="1">
    <citation type="submission" date="2022-04" db="EMBL/GenBank/DDBJ databases">
        <title>A functionally conserved STORR gene fusion in Papaver species that diverged 16.8 million years ago.</title>
        <authorList>
            <person name="Catania T."/>
        </authorList>
    </citation>
    <scope>NUCLEOTIDE SEQUENCE</scope>
    <source>
        <strain evidence="1">S-188037</strain>
    </source>
</reference>
<accession>A0AAD4S2Y8</accession>
<dbReference type="Proteomes" id="UP001202328">
    <property type="component" value="Unassembled WGS sequence"/>
</dbReference>
<dbReference type="EMBL" id="JAJJMB010014835">
    <property type="protein sequence ID" value="KAI3857438.1"/>
    <property type="molecule type" value="Genomic_DNA"/>
</dbReference>
<name>A0AAD4S2Y8_9MAGN</name>
<evidence type="ECO:0000313" key="2">
    <source>
        <dbReference type="Proteomes" id="UP001202328"/>
    </source>
</evidence>
<gene>
    <name evidence="1" type="ORF">MKW98_026565</name>
</gene>
<comment type="caution">
    <text evidence="1">The sequence shown here is derived from an EMBL/GenBank/DDBJ whole genome shotgun (WGS) entry which is preliminary data.</text>
</comment>
<keyword evidence="2" id="KW-1185">Reference proteome</keyword>
<protein>
    <submittedName>
        <fullName evidence="1">Uncharacterized protein</fullName>
    </submittedName>
</protein>
<proteinExistence type="predicted"/>